<accession>A0ACC2VX49</accession>
<dbReference type="Proteomes" id="UP001241377">
    <property type="component" value="Unassembled WGS sequence"/>
</dbReference>
<evidence type="ECO:0000313" key="1">
    <source>
        <dbReference type="EMBL" id="KAJ9103452.1"/>
    </source>
</evidence>
<evidence type="ECO:0000313" key="2">
    <source>
        <dbReference type="Proteomes" id="UP001241377"/>
    </source>
</evidence>
<proteinExistence type="predicted"/>
<keyword evidence="2" id="KW-1185">Reference proteome</keyword>
<dbReference type="EMBL" id="JASBWR010000046">
    <property type="protein sequence ID" value="KAJ9103452.1"/>
    <property type="molecule type" value="Genomic_DNA"/>
</dbReference>
<protein>
    <submittedName>
        <fullName evidence="1">Uncharacterized protein</fullName>
    </submittedName>
</protein>
<organism evidence="1 2">
    <name type="scientific">Naganishia cerealis</name>
    <dbReference type="NCBI Taxonomy" id="610337"/>
    <lineage>
        <taxon>Eukaryota</taxon>
        <taxon>Fungi</taxon>
        <taxon>Dikarya</taxon>
        <taxon>Basidiomycota</taxon>
        <taxon>Agaricomycotina</taxon>
        <taxon>Tremellomycetes</taxon>
        <taxon>Filobasidiales</taxon>
        <taxon>Filobasidiaceae</taxon>
        <taxon>Naganishia</taxon>
    </lineage>
</organism>
<name>A0ACC2VX49_9TREE</name>
<gene>
    <name evidence="1" type="ORF">QFC19_004403</name>
</gene>
<comment type="caution">
    <text evidence="1">The sequence shown here is derived from an EMBL/GenBank/DDBJ whole genome shotgun (WGS) entry which is preliminary data.</text>
</comment>
<sequence>MEDLDRELSAQEAALSRDREIERVLSCASGDHFAVLDIWPGEDGKKAYRRKTILIHPDKTDNPQAPEAFDRLKKAERVVNAIKENDEEFYLERERLESIYKHVGFDNSKPETRLVATRDEAAKVLKREKAKLETDQSIERYQREQENKRQMELQKQRLAKKKQDSVWEDQRDTRVQNWRNYVHKVDKKTKKKKKKVLA</sequence>
<reference evidence="1" key="1">
    <citation type="submission" date="2023-04" db="EMBL/GenBank/DDBJ databases">
        <title>Draft Genome sequencing of Naganishia species isolated from polar environments using Oxford Nanopore Technology.</title>
        <authorList>
            <person name="Leo P."/>
            <person name="Venkateswaran K."/>
        </authorList>
    </citation>
    <scope>NUCLEOTIDE SEQUENCE</scope>
    <source>
        <strain evidence="1">MNA-CCFEE 5261</strain>
    </source>
</reference>